<protein>
    <submittedName>
        <fullName evidence="2">RAD52 motif-containing 1</fullName>
    </submittedName>
</protein>
<dbReference type="Proteomes" id="UP001295444">
    <property type="component" value="Chromosome 04"/>
</dbReference>
<dbReference type="FunFam" id="3.30.390.80:FF:000002">
    <property type="entry name" value="RAD52 motif containing 1"/>
    <property type="match status" value="1"/>
</dbReference>
<keyword evidence="3" id="KW-1185">Reference proteome</keyword>
<evidence type="ECO:0000313" key="3">
    <source>
        <dbReference type="Proteomes" id="UP001295444"/>
    </source>
</evidence>
<gene>
    <name evidence="2" type="ORF">PECUL_23A002738</name>
</gene>
<organism evidence="2 3">
    <name type="scientific">Pelobates cultripes</name>
    <name type="common">Western spadefoot toad</name>
    <dbReference type="NCBI Taxonomy" id="61616"/>
    <lineage>
        <taxon>Eukaryota</taxon>
        <taxon>Metazoa</taxon>
        <taxon>Chordata</taxon>
        <taxon>Craniata</taxon>
        <taxon>Vertebrata</taxon>
        <taxon>Euteleostomi</taxon>
        <taxon>Amphibia</taxon>
        <taxon>Batrachia</taxon>
        <taxon>Anura</taxon>
        <taxon>Pelobatoidea</taxon>
        <taxon>Pelobatidae</taxon>
        <taxon>Pelobates</taxon>
    </lineage>
</organism>
<feature type="domain" description="DM1" evidence="1">
    <location>
        <begin position="31"/>
        <end position="137"/>
    </location>
</feature>
<proteinExistence type="predicted"/>
<dbReference type="EMBL" id="OW240915">
    <property type="protein sequence ID" value="CAH2282658.1"/>
    <property type="molecule type" value="Genomic_DNA"/>
</dbReference>
<name>A0AAD1RW01_PELCU</name>
<dbReference type="GO" id="GO:0005730">
    <property type="term" value="C:nucleolus"/>
    <property type="evidence" value="ECO:0007669"/>
    <property type="project" value="TreeGrafter"/>
</dbReference>
<dbReference type="Pfam" id="PF25517">
    <property type="entry name" value="DSRM_RDM1"/>
    <property type="match status" value="1"/>
</dbReference>
<accession>A0AAD1RW01</accession>
<evidence type="ECO:0000313" key="2">
    <source>
        <dbReference type="EMBL" id="CAH2282658.1"/>
    </source>
</evidence>
<dbReference type="AlphaFoldDB" id="A0AAD1RW01"/>
<dbReference type="GO" id="GO:0006310">
    <property type="term" value="P:DNA recombination"/>
    <property type="evidence" value="ECO:0007669"/>
    <property type="project" value="UniProtKB-ARBA"/>
</dbReference>
<dbReference type="SUPFAM" id="SSF54768">
    <property type="entry name" value="dsRNA-binding domain-like"/>
    <property type="match status" value="1"/>
</dbReference>
<sequence>MPTGYHAPGVGLKMVRVCNKQKVFQYKSLALNSSKCQDLANFYLGFNGWSKRIIALQNISGLHELEDECDTQEQRKVRYMCVLEVMLPGYDVCSRGVGVAEEDVEKSNDPMEFLMKSGKLQKYAVQKALSDAFHKILLVIFADRKKIEIRDTESGKVAVEHVASSNDPVDCLTEDELQGLIQQTPAQYPCPLPLEEEPISNRLTHVASGYCADRGRGTYLAPQAVPLGSVTAICYSEIAVTGCHCDLRAL</sequence>
<dbReference type="PANTHER" id="PTHR31164:SF1">
    <property type="entry name" value="RAD52 MOTIF-CONTAINING PROTEIN 1"/>
    <property type="match status" value="1"/>
</dbReference>
<dbReference type="InterPro" id="IPR040224">
    <property type="entry name" value="RDM1"/>
</dbReference>
<dbReference type="GO" id="GO:0006302">
    <property type="term" value="P:double-strand break repair"/>
    <property type="evidence" value="ECO:0007669"/>
    <property type="project" value="UniProtKB-ARBA"/>
</dbReference>
<dbReference type="InterPro" id="IPR057652">
    <property type="entry name" value="DSRM_RDM1"/>
</dbReference>
<reference evidence="2" key="1">
    <citation type="submission" date="2022-03" db="EMBL/GenBank/DDBJ databases">
        <authorList>
            <person name="Alioto T."/>
            <person name="Alioto T."/>
            <person name="Gomez Garrido J."/>
        </authorList>
    </citation>
    <scope>NUCLEOTIDE SEQUENCE</scope>
</reference>
<dbReference type="Gene3D" id="3.30.390.80">
    <property type="entry name" value="DNA repair protein Rad52/59/22"/>
    <property type="match status" value="1"/>
</dbReference>
<dbReference type="InterPro" id="IPR042525">
    <property type="entry name" value="Rad52_Rad59_Rad22_sf"/>
</dbReference>
<evidence type="ECO:0000259" key="1">
    <source>
        <dbReference type="Pfam" id="PF25517"/>
    </source>
</evidence>
<dbReference type="PANTHER" id="PTHR31164">
    <property type="entry name" value="RAD52 MOTIF-CONTAINING PROTEIN 1"/>
    <property type="match status" value="1"/>
</dbReference>